<accession>A0A7W9HH61</accession>
<comment type="caution">
    <text evidence="6">The sequence shown here is derived from an EMBL/GenBank/DDBJ whole genome shotgun (WGS) entry which is preliminary data.</text>
</comment>
<evidence type="ECO:0000313" key="7">
    <source>
        <dbReference type="Proteomes" id="UP000552097"/>
    </source>
</evidence>
<dbReference type="Pfam" id="PF03422">
    <property type="entry name" value="CBM_6"/>
    <property type="match status" value="1"/>
</dbReference>
<dbReference type="EMBL" id="JACHMO010000001">
    <property type="protein sequence ID" value="MBB5801863.1"/>
    <property type="molecule type" value="Genomic_DNA"/>
</dbReference>
<reference evidence="6 7" key="1">
    <citation type="submission" date="2020-08" db="EMBL/GenBank/DDBJ databases">
        <title>Sequencing the genomes of 1000 actinobacteria strains.</title>
        <authorList>
            <person name="Klenk H.-P."/>
        </authorList>
    </citation>
    <scope>NUCLEOTIDE SEQUENCE [LARGE SCALE GENOMIC DNA]</scope>
    <source>
        <strain evidence="6 7">DSM 45486</strain>
    </source>
</reference>
<dbReference type="GO" id="GO:0004553">
    <property type="term" value="F:hydrolase activity, hydrolyzing O-glycosyl compounds"/>
    <property type="evidence" value="ECO:0007669"/>
    <property type="project" value="InterPro"/>
</dbReference>
<dbReference type="Proteomes" id="UP000552097">
    <property type="component" value="Unassembled WGS sequence"/>
</dbReference>
<dbReference type="PANTHER" id="PTHR22925">
    <property type="entry name" value="GLYCOSYL HYDROLASE 43 FAMILY MEMBER"/>
    <property type="match status" value="1"/>
</dbReference>
<sequence length="713" mass="75153">MLFASVLMPQSMTAAAQPVAETAPAAAVAPAALDAPGVEDAADDPHGLKKTVADYRTRIPTKYTTDSWKPFAKALTTADDVAKSPSASTAEAAAAKTAVVTAAGDLEAADEGTFQTITNNTFWNDTSGNPIYSQGGGVFKFGDTYYWYGVHYRGAESYRANPTRKYDGEVSVVSIPVYSSKDLVNWKFENRVATRSTAIHNGNTLASTGWLGRLGVAYNENTGKYVLAVQAYVGGAHGVLLLQGNTPTSNFTYGYFQGQVVNSPTTGTGDQTVFTDDDGKDYLIFSNREGRSRGFVSKFRESDSLRIEPGVEIRRGDGREGNAMFKLDGKYYHAASALHGWNTSVNYVNESTGGTVQGSYSGEYVLSGTEMDYSHVTQTGFFVTVRGTKQNTVIYAGDRWADFAWNGIGYNQWVPITKTGARPQFHSVSQWQFNVTTGEWRVGPANNYILNPDIQADRIIVSSVRGWRNLGGSVTNVNGGVNGSRFALQMSNSGGVEQRIESVPAGTYTLSSHARGSAGQVVITGANGSQRTLSIPSSSGWAKRELTGIALPSGAATVTVRASGSGGVIVDQLSLVRTDGGTTPVGQRYEAETAPAVCQGTIDSNHTGFTGTGFCNGTAAVGAYVQFTVNAAQAGTATLGVRYANGASSGAARPANVVVNGTTVGTVSFEVTGGWSTWSTKSLTAALNAGSNTVRLEPTTADGLANIDRLDTA</sequence>
<gene>
    <name evidence="6" type="ORF">F4560_001631</name>
</gene>
<dbReference type="GO" id="GO:0005975">
    <property type="term" value="P:carbohydrate metabolic process"/>
    <property type="evidence" value="ECO:0007669"/>
    <property type="project" value="InterPro"/>
</dbReference>
<keyword evidence="4" id="KW-0732">Signal</keyword>
<dbReference type="InterPro" id="IPR005084">
    <property type="entry name" value="CBM6"/>
</dbReference>
<name>A0A7W9HH61_9PSEU</name>
<keyword evidence="2" id="KW-0378">Hydrolase</keyword>
<feature type="chain" id="PRO_5038380386" description="CBM6 domain-containing protein" evidence="4">
    <location>
        <begin position="17"/>
        <end position="713"/>
    </location>
</feature>
<dbReference type="InterPro" id="IPR006710">
    <property type="entry name" value="Glyco_hydro_43"/>
</dbReference>
<feature type="signal peptide" evidence="4">
    <location>
        <begin position="1"/>
        <end position="16"/>
    </location>
</feature>
<dbReference type="PANTHER" id="PTHR22925:SF3">
    <property type="entry name" value="GLYCOSYL HYDROLASE FAMILY PROTEIN 43"/>
    <property type="match status" value="1"/>
</dbReference>
<feature type="domain" description="CBM6" evidence="5">
    <location>
        <begin position="587"/>
        <end position="713"/>
    </location>
</feature>
<dbReference type="Gene3D" id="2.60.120.260">
    <property type="entry name" value="Galactose-binding domain-like"/>
    <property type="match status" value="2"/>
</dbReference>
<keyword evidence="3" id="KW-0326">Glycosidase</keyword>
<evidence type="ECO:0000313" key="6">
    <source>
        <dbReference type="EMBL" id="MBB5801863.1"/>
    </source>
</evidence>
<dbReference type="AlphaFoldDB" id="A0A7W9HH61"/>
<dbReference type="Gene3D" id="1.20.1270.70">
    <property type="entry name" value="Designed single chain three-helix bundle"/>
    <property type="match status" value="1"/>
</dbReference>
<comment type="similarity">
    <text evidence="1">Belongs to the glycosyl hydrolase 43 family.</text>
</comment>
<dbReference type="CDD" id="cd18823">
    <property type="entry name" value="GH43_RcAra43A-like"/>
    <property type="match status" value="1"/>
</dbReference>
<evidence type="ECO:0000256" key="4">
    <source>
        <dbReference type="SAM" id="SignalP"/>
    </source>
</evidence>
<dbReference type="InterPro" id="IPR023296">
    <property type="entry name" value="Glyco_hydro_beta-prop_sf"/>
</dbReference>
<evidence type="ECO:0000256" key="3">
    <source>
        <dbReference type="ARBA" id="ARBA00023295"/>
    </source>
</evidence>
<proteinExistence type="inferred from homology"/>
<dbReference type="SUPFAM" id="SSF75005">
    <property type="entry name" value="Arabinanase/levansucrase/invertase"/>
    <property type="match status" value="1"/>
</dbReference>
<dbReference type="Gene3D" id="2.115.10.20">
    <property type="entry name" value="Glycosyl hydrolase domain, family 43"/>
    <property type="match status" value="1"/>
</dbReference>
<dbReference type="CDD" id="cd04082">
    <property type="entry name" value="CBM35_pectate_lyase-like"/>
    <property type="match status" value="1"/>
</dbReference>
<keyword evidence="7" id="KW-1185">Reference proteome</keyword>
<dbReference type="InterPro" id="IPR008979">
    <property type="entry name" value="Galactose-bd-like_sf"/>
</dbReference>
<evidence type="ECO:0000256" key="2">
    <source>
        <dbReference type="ARBA" id="ARBA00022801"/>
    </source>
</evidence>
<evidence type="ECO:0000259" key="5">
    <source>
        <dbReference type="PROSITE" id="PS51175"/>
    </source>
</evidence>
<dbReference type="GO" id="GO:0030246">
    <property type="term" value="F:carbohydrate binding"/>
    <property type="evidence" value="ECO:0007669"/>
    <property type="project" value="InterPro"/>
</dbReference>
<evidence type="ECO:0000256" key="1">
    <source>
        <dbReference type="ARBA" id="ARBA00009865"/>
    </source>
</evidence>
<dbReference type="PROSITE" id="PS51175">
    <property type="entry name" value="CBM6"/>
    <property type="match status" value="1"/>
</dbReference>
<protein>
    <recommendedName>
        <fullName evidence="5">CBM6 domain-containing protein</fullName>
    </recommendedName>
</protein>
<dbReference type="Pfam" id="PF04616">
    <property type="entry name" value="Glyco_hydro_43"/>
    <property type="match status" value="1"/>
</dbReference>
<dbReference type="SUPFAM" id="SSF49785">
    <property type="entry name" value="Galactose-binding domain-like"/>
    <property type="match status" value="1"/>
</dbReference>
<organism evidence="6 7">
    <name type="scientific">Saccharothrix ecbatanensis</name>
    <dbReference type="NCBI Taxonomy" id="1105145"/>
    <lineage>
        <taxon>Bacteria</taxon>
        <taxon>Bacillati</taxon>
        <taxon>Actinomycetota</taxon>
        <taxon>Actinomycetes</taxon>
        <taxon>Pseudonocardiales</taxon>
        <taxon>Pseudonocardiaceae</taxon>
        <taxon>Saccharothrix</taxon>
    </lineage>
</organism>